<evidence type="ECO:0000259" key="2">
    <source>
        <dbReference type="SMART" id="SM00881"/>
    </source>
</evidence>
<dbReference type="SMART" id="SM00881">
    <property type="entry name" value="CoA_binding"/>
    <property type="match status" value="1"/>
</dbReference>
<dbReference type="GO" id="GO:0005739">
    <property type="term" value="C:mitochondrion"/>
    <property type="evidence" value="ECO:0007669"/>
    <property type="project" value="TreeGrafter"/>
</dbReference>
<dbReference type="InterPro" id="IPR016102">
    <property type="entry name" value="Succinyl-CoA_synth-like"/>
</dbReference>
<dbReference type="Gene3D" id="3.40.50.720">
    <property type="entry name" value="NAD(P)-binding Rossmann-like Domain"/>
    <property type="match status" value="1"/>
</dbReference>
<dbReference type="InterPro" id="IPR036291">
    <property type="entry name" value="NAD(P)-bd_dom_sf"/>
</dbReference>
<dbReference type="Gene3D" id="3.40.50.261">
    <property type="entry name" value="Succinyl-CoA synthetase domains"/>
    <property type="match status" value="2"/>
</dbReference>
<feature type="compositionally biased region" description="Basic residues" evidence="1">
    <location>
        <begin position="355"/>
        <end position="371"/>
    </location>
</feature>
<name>M2M1Z0_BAUPA</name>
<dbReference type="HOGENOM" id="CLU_015460_0_0_1"/>
<feature type="domain" description="CoA-binding" evidence="2">
    <location>
        <begin position="45"/>
        <end position="140"/>
    </location>
</feature>
<dbReference type="FunFam" id="3.40.50.261:FF:000001">
    <property type="entry name" value="Succinate--CoA ligase [ADP-forming] subunit beta"/>
    <property type="match status" value="1"/>
</dbReference>
<dbReference type="OrthoDB" id="1664372at2759"/>
<dbReference type="Pfam" id="PF02629">
    <property type="entry name" value="CoA_binding"/>
    <property type="match status" value="1"/>
</dbReference>
<dbReference type="GO" id="GO:0006099">
    <property type="term" value="P:tricarboxylic acid cycle"/>
    <property type="evidence" value="ECO:0007669"/>
    <property type="project" value="TreeGrafter"/>
</dbReference>
<dbReference type="KEGG" id="bcom:BAUCODRAFT_195121"/>
<dbReference type="FunFam" id="3.40.50.261:FF:000017">
    <property type="entry name" value="Succinyl-CoA synthetase subunit alpha"/>
    <property type="match status" value="1"/>
</dbReference>
<protein>
    <recommendedName>
        <fullName evidence="2">CoA-binding domain-containing protein</fullName>
    </recommendedName>
</protein>
<dbReference type="PRINTS" id="PR01798">
    <property type="entry name" value="SCOASYNTHASE"/>
</dbReference>
<dbReference type="PANTHER" id="PTHR11117">
    <property type="entry name" value="SUCCINYL-COA LIGASE SUBUNIT ALPHA"/>
    <property type="match status" value="1"/>
</dbReference>
<dbReference type="GO" id="GO:0004776">
    <property type="term" value="F:succinate-CoA ligase (GDP-forming) activity"/>
    <property type="evidence" value="ECO:0007669"/>
    <property type="project" value="TreeGrafter"/>
</dbReference>
<evidence type="ECO:0000313" key="4">
    <source>
        <dbReference type="Proteomes" id="UP000011761"/>
    </source>
</evidence>
<dbReference type="OMA" id="HTRVIFQ"/>
<dbReference type="Gene3D" id="3.30.470.20">
    <property type="entry name" value="ATP-grasp fold, B domain"/>
    <property type="match status" value="1"/>
</dbReference>
<dbReference type="SUPFAM" id="SSF52210">
    <property type="entry name" value="Succinyl-CoA synthetase domains"/>
    <property type="match status" value="2"/>
</dbReference>
<evidence type="ECO:0000256" key="1">
    <source>
        <dbReference type="SAM" id="MobiDB-lite"/>
    </source>
</evidence>
<dbReference type="GeneID" id="19109609"/>
<dbReference type="AlphaFoldDB" id="M2M1Z0"/>
<proteinExistence type="predicted"/>
<dbReference type="Pfam" id="PF00549">
    <property type="entry name" value="Ligase_CoA"/>
    <property type="match status" value="2"/>
</dbReference>
<dbReference type="RefSeq" id="XP_007672267.1">
    <property type="nucleotide sequence ID" value="XM_007674077.1"/>
</dbReference>
<sequence>MAGIRFNHKPFSGIAASRSPRPRSRRPFSSSTARRSYDDTVQNLLIGKHTRVIYQGFTGRVATGNAKDSLAYGTNIVGGVTPGKEGEHLGLPLLPDLRKAKEQLKPDATAVFVAAPQCGKAIEEAIEAEIPLIVSVAEHIPLHDIMRVTSILKTQSKSRLVGANAPGIIAPIGFCRIGFQPLPTFAPGHVGIVAKSGTLSYEAVASVTRSGLGQSLVIGMGGDIIAGTNMVDGLKVFEQDPETEGIIIVGEVGGRAEEDAAEWIKDYRKRVSKPKPIAALVGGIHAPERRIMGHAGAWAARGERLAAEKYKILQDAGATMVDHPENFGGVMKTLLAQSGRDVDRIKQHAQSQQKRSYHTMHRRSNTTHSRRAASPVVRPTVYKQQRRGLLLGTDQAPGVLEPYINNIEGLSLSSQQAPQDAFYVGLTVDRTERSPCIATAPTADPAQRAQRMRRFPYDWRQGPSQELIQSAIAHMQLDAAPPAAHAHIAGLMEALAKMYRAKEAVTISGSVSIDKNGNLQLHQPSLLMQLDDAAYRSSKRQEDIHSLRRRENEVSEELEAEKDGIVFVKLQDPSANIGTLVNGAGLAMNTVDALRLHGGKATNFLDTGGKATSETVKKSFELILRDSRVKVIFVNIFGGLTDGGMIADGILLAFKEVDMKGVPVVVRIRGTNEAKGQKIIAESGLSLEAFDGFADAAKRVVEIANSR</sequence>
<dbReference type="PANTHER" id="PTHR11117:SF6">
    <property type="entry name" value="SYNTHETASE SUBUNIT ALPHA, PUTATIVE (AFU_ORTHOLOGUE AFUA_1G10830)-RELATED"/>
    <property type="match status" value="1"/>
</dbReference>
<dbReference type="InterPro" id="IPR005811">
    <property type="entry name" value="SUCC_ACL_C"/>
</dbReference>
<accession>M2M1Z0</accession>
<dbReference type="eggNOG" id="KOG2799">
    <property type="taxonomic scope" value="Eukaryota"/>
</dbReference>
<keyword evidence="4" id="KW-1185">Reference proteome</keyword>
<dbReference type="InterPro" id="IPR003781">
    <property type="entry name" value="CoA-bd"/>
</dbReference>
<evidence type="ECO:0000313" key="3">
    <source>
        <dbReference type="EMBL" id="EMD01083.1"/>
    </source>
</evidence>
<dbReference type="SUPFAM" id="SSF51735">
    <property type="entry name" value="NAD(P)-binding Rossmann-fold domains"/>
    <property type="match status" value="1"/>
</dbReference>
<dbReference type="eggNOG" id="KOG1255">
    <property type="taxonomic scope" value="Eukaryota"/>
</dbReference>
<dbReference type="STRING" id="717646.M2M1Z0"/>
<dbReference type="EMBL" id="KB445550">
    <property type="protein sequence ID" value="EMD01083.1"/>
    <property type="molecule type" value="Genomic_DNA"/>
</dbReference>
<gene>
    <name evidence="3" type="ORF">BAUCODRAFT_195121</name>
</gene>
<feature type="region of interest" description="Disordered" evidence="1">
    <location>
        <begin position="1"/>
        <end position="34"/>
    </location>
</feature>
<feature type="region of interest" description="Disordered" evidence="1">
    <location>
        <begin position="350"/>
        <end position="375"/>
    </location>
</feature>
<reference evidence="3 4" key="1">
    <citation type="journal article" date="2012" name="PLoS Pathog.">
        <title>Diverse lifestyles and strategies of plant pathogenesis encoded in the genomes of eighteen Dothideomycetes fungi.</title>
        <authorList>
            <person name="Ohm R.A."/>
            <person name="Feau N."/>
            <person name="Henrissat B."/>
            <person name="Schoch C.L."/>
            <person name="Horwitz B.A."/>
            <person name="Barry K.W."/>
            <person name="Condon B.J."/>
            <person name="Copeland A.C."/>
            <person name="Dhillon B."/>
            <person name="Glaser F."/>
            <person name="Hesse C.N."/>
            <person name="Kosti I."/>
            <person name="LaButti K."/>
            <person name="Lindquist E.A."/>
            <person name="Lucas S."/>
            <person name="Salamov A.A."/>
            <person name="Bradshaw R.E."/>
            <person name="Ciuffetti L."/>
            <person name="Hamelin R.C."/>
            <person name="Kema G.H.J."/>
            <person name="Lawrence C."/>
            <person name="Scott J.A."/>
            <person name="Spatafora J.W."/>
            <person name="Turgeon B.G."/>
            <person name="de Wit P.J.G.M."/>
            <person name="Zhong S."/>
            <person name="Goodwin S.B."/>
            <person name="Grigoriev I.V."/>
        </authorList>
    </citation>
    <scope>NUCLEOTIDE SEQUENCE [LARGE SCALE GENOMIC DNA]</scope>
    <source>
        <strain evidence="3 4">UAMH 10762</strain>
    </source>
</reference>
<organism evidence="3 4">
    <name type="scientific">Baudoinia panamericana (strain UAMH 10762)</name>
    <name type="common">Angels' share fungus</name>
    <name type="synonym">Baudoinia compniacensis (strain UAMH 10762)</name>
    <dbReference type="NCBI Taxonomy" id="717646"/>
    <lineage>
        <taxon>Eukaryota</taxon>
        <taxon>Fungi</taxon>
        <taxon>Dikarya</taxon>
        <taxon>Ascomycota</taxon>
        <taxon>Pezizomycotina</taxon>
        <taxon>Dothideomycetes</taxon>
        <taxon>Dothideomycetidae</taxon>
        <taxon>Mycosphaerellales</taxon>
        <taxon>Teratosphaeriaceae</taxon>
        <taxon>Baudoinia</taxon>
    </lineage>
</organism>
<dbReference type="FunFam" id="3.40.50.720:FF:000340">
    <property type="entry name" value="Succinyl-CoA synthetase subunit alpha"/>
    <property type="match status" value="1"/>
</dbReference>
<dbReference type="Proteomes" id="UP000011761">
    <property type="component" value="Unassembled WGS sequence"/>
</dbReference>
<dbReference type="GO" id="GO:0009361">
    <property type="term" value="C:succinate-CoA ligase complex (ADP-forming)"/>
    <property type="evidence" value="ECO:0007669"/>
    <property type="project" value="TreeGrafter"/>
</dbReference>
<dbReference type="GO" id="GO:0004775">
    <property type="term" value="F:succinate-CoA ligase (ADP-forming) activity"/>
    <property type="evidence" value="ECO:0007669"/>
    <property type="project" value="TreeGrafter"/>
</dbReference>